<accession>A0A9P4IKD1</accession>
<dbReference type="SUPFAM" id="SSF50729">
    <property type="entry name" value="PH domain-like"/>
    <property type="match status" value="1"/>
</dbReference>
<feature type="region of interest" description="Disordered" evidence="6">
    <location>
        <begin position="444"/>
        <end position="481"/>
    </location>
</feature>
<evidence type="ECO:0000256" key="6">
    <source>
        <dbReference type="SAM" id="MobiDB-lite"/>
    </source>
</evidence>
<dbReference type="GO" id="GO:0005737">
    <property type="term" value="C:cytoplasm"/>
    <property type="evidence" value="ECO:0007669"/>
    <property type="project" value="InterPro"/>
</dbReference>
<keyword evidence="4" id="KW-0472">Membrane</keyword>
<dbReference type="SUPFAM" id="SSF103657">
    <property type="entry name" value="BAR/IMD domain-like"/>
    <property type="match status" value="1"/>
</dbReference>
<dbReference type="OrthoDB" id="10070851at2759"/>
<gene>
    <name evidence="9" type="ORF">NA57DRAFT_64137</name>
</gene>
<keyword evidence="5" id="KW-0175">Coiled coil</keyword>
<dbReference type="InterPro" id="IPR039463">
    <property type="entry name" value="Sip3/Lam1_BAR"/>
</dbReference>
<dbReference type="InterPro" id="IPR031968">
    <property type="entry name" value="VASt"/>
</dbReference>
<evidence type="ECO:0000259" key="7">
    <source>
        <dbReference type="PROSITE" id="PS50003"/>
    </source>
</evidence>
<dbReference type="Pfam" id="PF16746">
    <property type="entry name" value="BAR_3"/>
    <property type="match status" value="1"/>
</dbReference>
<dbReference type="Gene3D" id="1.20.1270.60">
    <property type="entry name" value="Arfaptin homology (AH) domain/BAR domain"/>
    <property type="match status" value="1"/>
</dbReference>
<dbReference type="CDD" id="cd07609">
    <property type="entry name" value="BAR_SIP3_fungi"/>
    <property type="match status" value="1"/>
</dbReference>
<name>A0A9P4IKD1_9PEZI</name>
<reference evidence="9" key="1">
    <citation type="journal article" date="2020" name="Stud. Mycol.">
        <title>101 Dothideomycetes genomes: a test case for predicting lifestyles and emergence of pathogens.</title>
        <authorList>
            <person name="Haridas S."/>
            <person name="Albert R."/>
            <person name="Binder M."/>
            <person name="Bloem J."/>
            <person name="Labutti K."/>
            <person name="Salamov A."/>
            <person name="Andreopoulos B."/>
            <person name="Baker S."/>
            <person name="Barry K."/>
            <person name="Bills G."/>
            <person name="Bluhm B."/>
            <person name="Cannon C."/>
            <person name="Castanera R."/>
            <person name="Culley D."/>
            <person name="Daum C."/>
            <person name="Ezra D."/>
            <person name="Gonzalez J."/>
            <person name="Henrissat B."/>
            <person name="Kuo A."/>
            <person name="Liang C."/>
            <person name="Lipzen A."/>
            <person name="Lutzoni F."/>
            <person name="Magnuson J."/>
            <person name="Mondo S."/>
            <person name="Nolan M."/>
            <person name="Ohm R."/>
            <person name="Pangilinan J."/>
            <person name="Park H.-J."/>
            <person name="Ramirez L."/>
            <person name="Alfaro M."/>
            <person name="Sun H."/>
            <person name="Tritt A."/>
            <person name="Yoshinaga Y."/>
            <person name="Zwiers L.-H."/>
            <person name="Turgeon B."/>
            <person name="Goodwin S."/>
            <person name="Spatafora J."/>
            <person name="Crous P."/>
            <person name="Grigoriev I."/>
        </authorList>
    </citation>
    <scope>NUCLEOTIDE SEQUENCE</scope>
    <source>
        <strain evidence="9">CBS 133067</strain>
    </source>
</reference>
<dbReference type="PROSITE" id="PS51778">
    <property type="entry name" value="VAST"/>
    <property type="match status" value="1"/>
</dbReference>
<dbReference type="Pfam" id="PF16016">
    <property type="entry name" value="VASt"/>
    <property type="match status" value="1"/>
</dbReference>
<dbReference type="FunFam" id="1.20.1270.60:FF:000079">
    <property type="entry name" value="Transcription factor SipA3"/>
    <property type="match status" value="1"/>
</dbReference>
<dbReference type="InterPro" id="IPR042067">
    <property type="entry name" value="Sip3_PH"/>
</dbReference>
<proteinExistence type="predicted"/>
<feature type="coiled-coil region" evidence="5">
    <location>
        <begin position="131"/>
        <end position="161"/>
    </location>
</feature>
<dbReference type="Gene3D" id="2.30.29.30">
    <property type="entry name" value="Pleckstrin-homology domain (PH domain)/Phosphotyrosine-binding domain (PTB)"/>
    <property type="match status" value="1"/>
</dbReference>
<dbReference type="PANTHER" id="PTHR14248">
    <property type="entry name" value="CYCLIN Y, ISOFORM A"/>
    <property type="match status" value="1"/>
</dbReference>
<comment type="caution">
    <text evidence="9">The sequence shown here is derived from an EMBL/GenBank/DDBJ whole genome shotgun (WGS) entry which is preliminary data.</text>
</comment>
<dbReference type="InterPro" id="IPR027267">
    <property type="entry name" value="AH/BAR_dom_sf"/>
</dbReference>
<evidence type="ECO:0000256" key="3">
    <source>
        <dbReference type="ARBA" id="ARBA00022989"/>
    </source>
</evidence>
<evidence type="ECO:0000256" key="5">
    <source>
        <dbReference type="SAM" id="Coils"/>
    </source>
</evidence>
<dbReference type="InterPro" id="IPR004148">
    <property type="entry name" value="BAR_dom"/>
</dbReference>
<keyword evidence="10" id="KW-1185">Reference proteome</keyword>
<dbReference type="PROSITE" id="PS50003">
    <property type="entry name" value="PH_DOMAIN"/>
    <property type="match status" value="1"/>
</dbReference>
<dbReference type="FunFam" id="2.30.29.30:FF:000349">
    <property type="entry name" value="Transcription factor SipA3"/>
    <property type="match status" value="1"/>
</dbReference>
<keyword evidence="3" id="KW-1133">Transmembrane helix</keyword>
<dbReference type="SMART" id="SM00233">
    <property type="entry name" value="PH"/>
    <property type="match status" value="1"/>
</dbReference>
<evidence type="ECO:0000256" key="2">
    <source>
        <dbReference type="ARBA" id="ARBA00022692"/>
    </source>
</evidence>
<protein>
    <submittedName>
        <fullName evidence="9">Uncharacterized protein</fullName>
    </submittedName>
</protein>
<dbReference type="CDD" id="cd13280">
    <property type="entry name" value="PH_SIP3"/>
    <property type="match status" value="1"/>
</dbReference>
<dbReference type="InterPro" id="IPR001849">
    <property type="entry name" value="PH_domain"/>
</dbReference>
<sequence>MDEQAQQQPALTQVARPLSLIPVTIKEAALDSPTFRATALHFSEQIELIERWLDNYVKAASKLCSEASTLENLVNAFLTSAAPPPSVSEAVLDHDYTLLALRRYGDGSREWWNQTLRGVKRLESAVCEPVRQFLQNDMRSLKEARRNLENAQRTFDGLIGRYASQSKTKEASSLREDAFQLHESRKLYLKASMDFCVLAPQVRATLDQLLVRIISEQWKDMKSSRENTTASFAKWTGEMDRIRGWSKEMEAGERVFKRELHMARKQIEDSAEHGVRPSRELDDYALSTVPYLGTAPPTTSKQNTHEKAEKQSWLFQRTISGKPARTIWVRRWFFVKNGIFGWLVQGARSGAVEESEKIGVLLCGVRPAFQEERRFCFEVKTKDSTIMLQAETQNELTEWISAFEVAKRKALEDPASTDLSAGGNSSVIDPAFAISPPIAPELAARTGEGHASQGSEDISVERTGTLPVPDRDGTGGLATRASFDVTQRRPFEAPESSRDQYARIIQKLDLHRKSTATPQLSSSAQGSPAPGGIASLITASHAIMPVGPGAVQSPAVAETKNPINFNALAVSTLAPSTLAYPPAPTNLSKTAVVISGERGLSAGKQDGGMPGGLLANLWGTNNWGWLARLERGETRSEIVGQNPSPSKPPTPGLKPELTIPEGTTADSGSLNDENRSHSPSPSPKPRSRSPSLPSGPSHRKTASAFAETPKLPTIVTAVEDYPNYYPIQLKAQDAQFRLLFPYVPRGDTLVLVFRATWNPNDQQEFPGRVYVTLNNIFFYSHHLGLVLITSIALSSITEVTAAPGRDCDFLFLHFKEGVRQDGASRVTIKTFLEPLKLLQRRLNYLVRNCNAETETPQSLEEIIKALIRMEVDDAAASPSIDSWEDVDIATPIDGMPASRRDQDVKASLRIDGTLYRDEAGAAAVSKNATKFKLPAQPVLYTPQGMAAPALERELNISAKSLFHVLCGDKSAVFQILYCTLCASKLIQTPWKQPSATGHYRREFQYQVSKSGQSVTDHQVIDVYNDHLCYVITHRGVPWYLPSVASFNLLTKIVITHVSKARCKLAVFTKVEWVARPLMGQRLINARAQRDLNLIALSLADLLEDQAGRVKSSSVTSNSSTRKALAVFGHVGVATSAQQLSASDVPPSSRLQRLRLQRTSLAALGFEVGRAVLGDVISALLGAVVAGLQTIIKTVSAHGLLVALLALSAMANLFLGHREGWAWWREHSALKYMGRLGVGSGNAMVMGRAVWLRDVEAYDPIVDVLQPNRDGEGNKCVATFRALLSAGETSGSSGFSPLEPFASSVPQQTSTTLSNRLQRTRNNLATYRHDLLVAMRVVNRVEKEVVQAEYEAWVDEEARRCRRVGKMIVEREENKSKQITNDKGWDSLKSGWKEYCGDCIGAAGDLDGNGLI</sequence>
<dbReference type="EMBL" id="ML978123">
    <property type="protein sequence ID" value="KAF2101272.1"/>
    <property type="molecule type" value="Genomic_DNA"/>
</dbReference>
<feature type="region of interest" description="Disordered" evidence="6">
    <location>
        <begin position="635"/>
        <end position="706"/>
    </location>
</feature>
<evidence type="ECO:0000313" key="10">
    <source>
        <dbReference type="Proteomes" id="UP000799772"/>
    </source>
</evidence>
<organism evidence="9 10">
    <name type="scientific">Rhizodiscina lignyota</name>
    <dbReference type="NCBI Taxonomy" id="1504668"/>
    <lineage>
        <taxon>Eukaryota</taxon>
        <taxon>Fungi</taxon>
        <taxon>Dikarya</taxon>
        <taxon>Ascomycota</taxon>
        <taxon>Pezizomycotina</taxon>
        <taxon>Dothideomycetes</taxon>
        <taxon>Pleosporomycetidae</taxon>
        <taxon>Aulographales</taxon>
        <taxon>Rhizodiscinaceae</taxon>
        <taxon>Rhizodiscina</taxon>
    </lineage>
</organism>
<feature type="domain" description="VASt" evidence="8">
    <location>
        <begin position="945"/>
        <end position="1110"/>
    </location>
</feature>
<evidence type="ECO:0000256" key="4">
    <source>
        <dbReference type="ARBA" id="ARBA00023136"/>
    </source>
</evidence>
<feature type="domain" description="PH" evidence="7">
    <location>
        <begin position="307"/>
        <end position="408"/>
    </location>
</feature>
<comment type="subcellular location">
    <subcellularLocation>
        <location evidence="1">Membrane</location>
    </subcellularLocation>
</comment>
<dbReference type="InterPro" id="IPR011993">
    <property type="entry name" value="PH-like_dom_sf"/>
</dbReference>
<dbReference type="GO" id="GO:0016020">
    <property type="term" value="C:membrane"/>
    <property type="evidence" value="ECO:0007669"/>
    <property type="project" value="UniProtKB-SubCell"/>
</dbReference>
<dbReference type="Proteomes" id="UP000799772">
    <property type="component" value="Unassembled WGS sequence"/>
</dbReference>
<dbReference type="Pfam" id="PF00169">
    <property type="entry name" value="PH"/>
    <property type="match status" value="1"/>
</dbReference>
<evidence type="ECO:0000259" key="8">
    <source>
        <dbReference type="PROSITE" id="PS51778"/>
    </source>
</evidence>
<evidence type="ECO:0000256" key="1">
    <source>
        <dbReference type="ARBA" id="ARBA00004370"/>
    </source>
</evidence>
<keyword evidence="2" id="KW-0812">Transmembrane</keyword>
<evidence type="ECO:0000313" key="9">
    <source>
        <dbReference type="EMBL" id="KAF2101272.1"/>
    </source>
</evidence>